<dbReference type="GO" id="GO:0004674">
    <property type="term" value="F:protein serine/threonine kinase activity"/>
    <property type="evidence" value="ECO:0007669"/>
    <property type="project" value="UniProtKB-EC"/>
</dbReference>
<dbReference type="InterPro" id="IPR052028">
    <property type="entry name" value="HipA_Ser/Thr_kinase"/>
</dbReference>
<dbReference type="EC" id="2.7.11.1" evidence="6"/>
<protein>
    <submittedName>
        <fullName evidence="6">HipA protein</fullName>
        <ecNumber evidence="6">2.7.11.1</ecNumber>
    </submittedName>
</protein>
<sequence>MRRLRLIINDTHVASLTDQNGIWALEYTNKWIESPTSYDLCPDLSRSAGKIMDGSSVRPVQWFFDNLLPEEQSRDLLAADAKIDKADAFSLLSHYGAESAGAITLLNSLEVIPEGGMQPLPDEALSERIRNLPRVSLATGAPKRMSLAGAQHKLPVVVKDGTLYEPVGSQPSTHILKPNHENVDHFDNSVANEWFVMTLARRAKLNVPAVHMRRVPDPVYLIERFDRTTEGDQIQRLHVLDACQLLTLDRHYKYELATMETLNRVIEFCRRKGDARIQLFKWLVFNILVGNNDSHLKNLSFYVTPNGYELAPHYDLLCTAIYSTSESDPTPWLSADMTWKVESMNTFGQVTRERALYIGACIGLTSRVAGKLIDEVVSLSMSAAKEIIENSNKLLNAGEMRLIRRIFHGVMQDMSMKLR</sequence>
<evidence type="ECO:0000259" key="5">
    <source>
        <dbReference type="Pfam" id="PF13657"/>
    </source>
</evidence>
<dbReference type="EMBL" id="UAUF01000002">
    <property type="protein sequence ID" value="SPY99986.1"/>
    <property type="molecule type" value="Genomic_DNA"/>
</dbReference>
<evidence type="ECO:0000259" key="4">
    <source>
        <dbReference type="Pfam" id="PF07804"/>
    </source>
</evidence>
<dbReference type="Pfam" id="PF07804">
    <property type="entry name" value="HipA_C"/>
    <property type="match status" value="1"/>
</dbReference>
<evidence type="ECO:0000256" key="1">
    <source>
        <dbReference type="ARBA" id="ARBA00010164"/>
    </source>
</evidence>
<gene>
    <name evidence="6" type="primary">hipA_1</name>
    <name evidence="6" type="ORF">NCTC11842_00131</name>
</gene>
<dbReference type="Proteomes" id="UP000250443">
    <property type="component" value="Unassembled WGS sequence"/>
</dbReference>
<dbReference type="PANTHER" id="PTHR37419">
    <property type="entry name" value="SERINE/THREONINE-PROTEIN KINASE TOXIN HIPA"/>
    <property type="match status" value="1"/>
</dbReference>
<evidence type="ECO:0000313" key="6">
    <source>
        <dbReference type="EMBL" id="SPY99986.1"/>
    </source>
</evidence>
<dbReference type="InterPro" id="IPR012893">
    <property type="entry name" value="HipA-like_C"/>
</dbReference>
<keyword evidence="3" id="KW-0418">Kinase</keyword>
<accession>A0A2X2C3B0</accession>
<comment type="similarity">
    <text evidence="1">Belongs to the HipA Ser/Thr kinase family.</text>
</comment>
<keyword evidence="2 6" id="KW-0808">Transferase</keyword>
<proteinExistence type="inferred from homology"/>
<name>A0A2X2C3B0_PSELU</name>
<dbReference type="AlphaFoldDB" id="A0A2X2C3B0"/>
<dbReference type="GO" id="GO:0005829">
    <property type="term" value="C:cytosol"/>
    <property type="evidence" value="ECO:0007669"/>
    <property type="project" value="TreeGrafter"/>
</dbReference>
<dbReference type="PANTHER" id="PTHR37419:SF1">
    <property type="entry name" value="SERINE_THREONINE-PROTEIN KINASE TOXIN HIPA"/>
    <property type="match status" value="1"/>
</dbReference>
<organism evidence="6 7">
    <name type="scientific">Pseudomonas luteola</name>
    <dbReference type="NCBI Taxonomy" id="47886"/>
    <lineage>
        <taxon>Bacteria</taxon>
        <taxon>Pseudomonadati</taxon>
        <taxon>Pseudomonadota</taxon>
        <taxon>Gammaproteobacteria</taxon>
        <taxon>Pseudomonadales</taxon>
        <taxon>Pseudomonadaceae</taxon>
        <taxon>Pseudomonas</taxon>
    </lineage>
</organism>
<reference evidence="6 7" key="1">
    <citation type="submission" date="2018-06" db="EMBL/GenBank/DDBJ databases">
        <authorList>
            <consortium name="Pathogen Informatics"/>
            <person name="Doyle S."/>
        </authorList>
    </citation>
    <scope>NUCLEOTIDE SEQUENCE [LARGE SCALE GENOMIC DNA]</scope>
    <source>
        <strain evidence="6 7">NCTC11842</strain>
    </source>
</reference>
<evidence type="ECO:0000313" key="7">
    <source>
        <dbReference type="Proteomes" id="UP000250443"/>
    </source>
</evidence>
<feature type="domain" description="HipA N-terminal subdomain 1" evidence="5">
    <location>
        <begin position="6"/>
        <end position="105"/>
    </location>
</feature>
<dbReference type="RefSeq" id="WP_112297460.1">
    <property type="nucleotide sequence ID" value="NZ_JAAMQY010000010.1"/>
</dbReference>
<evidence type="ECO:0000256" key="2">
    <source>
        <dbReference type="ARBA" id="ARBA00022679"/>
    </source>
</evidence>
<dbReference type="Pfam" id="PF13657">
    <property type="entry name" value="Couple_hipA"/>
    <property type="match status" value="1"/>
</dbReference>
<dbReference type="InterPro" id="IPR017508">
    <property type="entry name" value="HipA_N1"/>
</dbReference>
<feature type="domain" description="HipA-like C-terminal" evidence="4">
    <location>
        <begin position="145"/>
        <end position="377"/>
    </location>
</feature>
<dbReference type="NCBIfam" id="TIGR03071">
    <property type="entry name" value="couple_hipA"/>
    <property type="match status" value="1"/>
</dbReference>
<dbReference type="Gene3D" id="1.10.1070.20">
    <property type="match status" value="1"/>
</dbReference>
<evidence type="ECO:0000256" key="3">
    <source>
        <dbReference type="ARBA" id="ARBA00022777"/>
    </source>
</evidence>